<accession>A0A9P6CUJ9</accession>
<dbReference type="OrthoDB" id="2745718at2759"/>
<feature type="domain" description="F-box" evidence="1">
    <location>
        <begin position="3"/>
        <end position="49"/>
    </location>
</feature>
<dbReference type="CDD" id="cd09917">
    <property type="entry name" value="F-box_SF"/>
    <property type="match status" value="1"/>
</dbReference>
<dbReference type="Proteomes" id="UP000807469">
    <property type="component" value="Unassembled WGS sequence"/>
</dbReference>
<dbReference type="SUPFAM" id="SSF101908">
    <property type="entry name" value="Putative isomerase YbhE"/>
    <property type="match status" value="1"/>
</dbReference>
<dbReference type="InterPro" id="IPR001810">
    <property type="entry name" value="F-box_dom"/>
</dbReference>
<dbReference type="AlphaFoldDB" id="A0A9P6CUJ9"/>
<sequence length="518" mass="57722">MSVTTFISLPEDLHIRILAELNGKSIIRCAMTCKTLYETLRNSLVLEYRIQLYLDGLEDAGTSTSSASSLISDLRRYREACFTQEWSGFVKTSGLSSRYDNRYDDDHKLGGGVISVTDGDHLEIVRLPNAKTGEGLVTIEHNLSTEGVTVFCMDPTQDVMAILERVNSQKEDLGGLDGYLRDLCIYIRTLSTNTDHPLANTGVLWFADVSDGYDEETIHNPKLEISDDNLVLWTCDYTPRVIIWDWKTGECLRDLNFNARVAYGPCRVIPPDVHDFGLLGSSDFAFLTRPTGCGSIEIYRLAFRRHLATLNFPSYTPGTTVKSLTIKSYNNSVYKHQASYGPFLVNNEEQIYVFEVEYEYSAIARNQPLADVPWNAWGPANTAIDILYPTYGPKPIHGQRVICRTPDDGVEMKDFTLSAVLAADGGQSIVSLGESKPAGVLIRSNTIRAAEVPIFLNDVEGRLPYVSYLLTGRPMGKTTNYSMVMMCEEGVVCTVSSDDDDGDDIERNQIYIYSPVAL</sequence>
<dbReference type="Pfam" id="PF00646">
    <property type="entry name" value="F-box"/>
    <property type="match status" value="1"/>
</dbReference>
<keyword evidence="3" id="KW-1185">Reference proteome</keyword>
<proteinExistence type="predicted"/>
<dbReference type="InterPro" id="IPR036047">
    <property type="entry name" value="F-box-like_dom_sf"/>
</dbReference>
<gene>
    <name evidence="2" type="ORF">BDN70DRAFT_924892</name>
</gene>
<evidence type="ECO:0000313" key="2">
    <source>
        <dbReference type="EMBL" id="KAF9473965.1"/>
    </source>
</evidence>
<dbReference type="PROSITE" id="PS50181">
    <property type="entry name" value="FBOX"/>
    <property type="match status" value="1"/>
</dbReference>
<dbReference type="SUPFAM" id="SSF81383">
    <property type="entry name" value="F-box domain"/>
    <property type="match status" value="1"/>
</dbReference>
<evidence type="ECO:0000313" key="3">
    <source>
        <dbReference type="Proteomes" id="UP000807469"/>
    </source>
</evidence>
<comment type="caution">
    <text evidence="2">The sequence shown here is derived from an EMBL/GenBank/DDBJ whole genome shotgun (WGS) entry which is preliminary data.</text>
</comment>
<dbReference type="EMBL" id="MU155405">
    <property type="protein sequence ID" value="KAF9473965.1"/>
    <property type="molecule type" value="Genomic_DNA"/>
</dbReference>
<name>A0A9P6CUJ9_9AGAR</name>
<reference evidence="2" key="1">
    <citation type="submission" date="2020-11" db="EMBL/GenBank/DDBJ databases">
        <authorList>
            <consortium name="DOE Joint Genome Institute"/>
            <person name="Ahrendt S."/>
            <person name="Riley R."/>
            <person name="Andreopoulos W."/>
            <person name="Labutti K."/>
            <person name="Pangilinan J."/>
            <person name="Ruiz-Duenas F.J."/>
            <person name="Barrasa J.M."/>
            <person name="Sanchez-Garcia M."/>
            <person name="Camarero S."/>
            <person name="Miyauchi S."/>
            <person name="Serrano A."/>
            <person name="Linde D."/>
            <person name="Babiker R."/>
            <person name="Drula E."/>
            <person name="Ayuso-Fernandez I."/>
            <person name="Pacheco R."/>
            <person name="Padilla G."/>
            <person name="Ferreira P."/>
            <person name="Barriuso J."/>
            <person name="Kellner H."/>
            <person name="Castanera R."/>
            <person name="Alfaro M."/>
            <person name="Ramirez L."/>
            <person name="Pisabarro A.G."/>
            <person name="Kuo A."/>
            <person name="Tritt A."/>
            <person name="Lipzen A."/>
            <person name="He G."/>
            <person name="Yan M."/>
            <person name="Ng V."/>
            <person name="Cullen D."/>
            <person name="Martin F."/>
            <person name="Rosso M.-N."/>
            <person name="Henrissat B."/>
            <person name="Hibbett D."/>
            <person name="Martinez A.T."/>
            <person name="Grigoriev I.V."/>
        </authorList>
    </citation>
    <scope>NUCLEOTIDE SEQUENCE</scope>
    <source>
        <strain evidence="2">CIRM-BRFM 674</strain>
    </source>
</reference>
<organism evidence="2 3">
    <name type="scientific">Pholiota conissans</name>
    <dbReference type="NCBI Taxonomy" id="109636"/>
    <lineage>
        <taxon>Eukaryota</taxon>
        <taxon>Fungi</taxon>
        <taxon>Dikarya</taxon>
        <taxon>Basidiomycota</taxon>
        <taxon>Agaricomycotina</taxon>
        <taxon>Agaricomycetes</taxon>
        <taxon>Agaricomycetidae</taxon>
        <taxon>Agaricales</taxon>
        <taxon>Agaricineae</taxon>
        <taxon>Strophariaceae</taxon>
        <taxon>Pholiota</taxon>
    </lineage>
</organism>
<protein>
    <recommendedName>
        <fullName evidence="1">F-box domain-containing protein</fullName>
    </recommendedName>
</protein>
<evidence type="ECO:0000259" key="1">
    <source>
        <dbReference type="PROSITE" id="PS50181"/>
    </source>
</evidence>